<evidence type="ECO:0000313" key="3">
    <source>
        <dbReference type="EMBL" id="ADD45116.1"/>
    </source>
</evidence>
<feature type="transmembrane region" description="Helical" evidence="2">
    <location>
        <begin position="103"/>
        <end position="128"/>
    </location>
</feature>
<keyword evidence="2" id="KW-1133">Transmembrane helix</keyword>
<feature type="compositionally biased region" description="Pro residues" evidence="1">
    <location>
        <begin position="16"/>
        <end position="27"/>
    </location>
</feature>
<evidence type="ECO:0000313" key="4">
    <source>
        <dbReference type="Proteomes" id="UP000000844"/>
    </source>
</evidence>
<keyword evidence="2" id="KW-0812">Transmembrane</keyword>
<evidence type="ECO:0000256" key="2">
    <source>
        <dbReference type="SAM" id="Phobius"/>
    </source>
</evidence>
<keyword evidence="4" id="KW-1185">Reference proteome</keyword>
<reference evidence="3 4" key="1">
    <citation type="journal article" date="2009" name="Stand. Genomic Sci.">
        <title>Complete genome sequence of Stackebrandtia nassauensis type strain (LLR-40K-21).</title>
        <authorList>
            <person name="Munk C."/>
            <person name="Lapidus A."/>
            <person name="Copeland A."/>
            <person name="Jando M."/>
            <person name="Mayilraj S."/>
            <person name="Glavina Del Rio T."/>
            <person name="Nolan M."/>
            <person name="Chen F."/>
            <person name="Lucas S."/>
            <person name="Tice H."/>
            <person name="Cheng J.F."/>
            <person name="Han C."/>
            <person name="Detter J.C."/>
            <person name="Bruce D."/>
            <person name="Goodwin L."/>
            <person name="Chain P."/>
            <person name="Pitluck S."/>
            <person name="Goker M."/>
            <person name="Ovchinikova G."/>
            <person name="Pati A."/>
            <person name="Ivanova N."/>
            <person name="Mavromatis K."/>
            <person name="Chen A."/>
            <person name="Palaniappan K."/>
            <person name="Land M."/>
            <person name="Hauser L."/>
            <person name="Chang Y.J."/>
            <person name="Jeffries C.D."/>
            <person name="Bristow J."/>
            <person name="Eisen J.A."/>
            <person name="Markowitz V."/>
            <person name="Hugenholtz P."/>
            <person name="Kyrpides N.C."/>
            <person name="Klenk H.P."/>
        </authorList>
    </citation>
    <scope>NUCLEOTIDE SEQUENCE [LARGE SCALE GENOMIC DNA]</scope>
    <source>
        <strain evidence="4">DSM 44728 / CIP 108903 / NRRL B-16338 / NBRC 102104 / LLR-40K-21</strain>
    </source>
</reference>
<gene>
    <name evidence="3" type="ordered locus">Snas_5485</name>
</gene>
<accession>D3PVZ5</accession>
<sequence>MTGPYQPPGGDFNSPFGPPDPNSPFTPAPGSQGGDSQGSKDEDESSPYEGVQYELETPGQPPMTPPPHSGPPSYGPTPPPPPAYAPQPTFMPSAPPKKSNNGLLIGGVIAGVVVLLLLVGIVIFAVALGSSDGSGDDADNAKYKIPSSPCSDVDLSPVTALASFSTEPTPSSSDYGSYGSASCSGGSLGDYATSTYGYFNMYIYTYDDVAGAESMYKTDTSGLSGCETSDLSGSWDQGTLGKGSSCYYGTSGSMTVLVIQDANLEAKISLDVTEDLSSGAEDAVKSVADSLLTASKA</sequence>
<feature type="compositionally biased region" description="Pro residues" evidence="1">
    <location>
        <begin position="59"/>
        <end position="85"/>
    </location>
</feature>
<protein>
    <submittedName>
        <fullName evidence="3">Uncharacterized protein</fullName>
    </submittedName>
</protein>
<evidence type="ECO:0000256" key="1">
    <source>
        <dbReference type="SAM" id="MobiDB-lite"/>
    </source>
</evidence>
<dbReference type="AlphaFoldDB" id="D3PVZ5"/>
<dbReference type="RefSeq" id="WP_013020687.1">
    <property type="nucleotide sequence ID" value="NC_013947.1"/>
</dbReference>
<organism evidence="3 4">
    <name type="scientific">Stackebrandtia nassauensis (strain DSM 44728 / CIP 108903 / NRRL B-16338 / NBRC 102104 / LLR-40K-21)</name>
    <dbReference type="NCBI Taxonomy" id="446470"/>
    <lineage>
        <taxon>Bacteria</taxon>
        <taxon>Bacillati</taxon>
        <taxon>Actinomycetota</taxon>
        <taxon>Actinomycetes</taxon>
        <taxon>Glycomycetales</taxon>
        <taxon>Glycomycetaceae</taxon>
        <taxon>Stackebrandtia</taxon>
    </lineage>
</organism>
<dbReference type="Gene3D" id="1.20.5.510">
    <property type="entry name" value="Single helix bin"/>
    <property type="match status" value="1"/>
</dbReference>
<dbReference type="HOGENOM" id="CLU_936613_0_0_11"/>
<name>D3PVZ5_STANL</name>
<proteinExistence type="predicted"/>
<feature type="region of interest" description="Disordered" evidence="1">
    <location>
        <begin position="1"/>
        <end position="94"/>
    </location>
</feature>
<dbReference type="Proteomes" id="UP000000844">
    <property type="component" value="Chromosome"/>
</dbReference>
<dbReference type="KEGG" id="sna:Snas_5485"/>
<keyword evidence="2" id="KW-0472">Membrane</keyword>
<dbReference type="EMBL" id="CP001778">
    <property type="protein sequence ID" value="ADD45116.1"/>
    <property type="molecule type" value="Genomic_DNA"/>
</dbReference>
<dbReference type="STRING" id="446470.Snas_5485"/>